<reference evidence="1" key="1">
    <citation type="journal article" date="2020" name="mSystems">
        <title>Genome- and Community-Level Interaction Insights into Carbon Utilization and Element Cycling Functions of Hydrothermarchaeota in Hydrothermal Sediment.</title>
        <authorList>
            <person name="Zhou Z."/>
            <person name="Liu Y."/>
            <person name="Xu W."/>
            <person name="Pan J."/>
            <person name="Luo Z.H."/>
            <person name="Li M."/>
        </authorList>
    </citation>
    <scope>NUCLEOTIDE SEQUENCE [LARGE SCALE GENOMIC DNA]</scope>
    <source>
        <strain evidence="1">HyVt-523</strain>
    </source>
</reference>
<dbReference type="AlphaFoldDB" id="A0A7C5SPM4"/>
<evidence type="ECO:0000313" key="1">
    <source>
        <dbReference type="EMBL" id="HHO57686.1"/>
    </source>
</evidence>
<proteinExistence type="predicted"/>
<organism evidence="1">
    <name type="scientific">Oceanithermus profundus</name>
    <dbReference type="NCBI Taxonomy" id="187137"/>
    <lineage>
        <taxon>Bacteria</taxon>
        <taxon>Thermotogati</taxon>
        <taxon>Deinococcota</taxon>
        <taxon>Deinococci</taxon>
        <taxon>Thermales</taxon>
        <taxon>Thermaceae</taxon>
        <taxon>Oceanithermus</taxon>
    </lineage>
</organism>
<gene>
    <name evidence="1" type="ORF">ENJ85_00775</name>
</gene>
<protein>
    <submittedName>
        <fullName evidence="1">Uncharacterized protein</fullName>
    </submittedName>
</protein>
<dbReference type="EMBL" id="DRNZ01000048">
    <property type="protein sequence ID" value="HHO57686.1"/>
    <property type="molecule type" value="Genomic_DNA"/>
</dbReference>
<comment type="caution">
    <text evidence="1">The sequence shown here is derived from an EMBL/GenBank/DDBJ whole genome shotgun (WGS) entry which is preliminary data.</text>
</comment>
<accession>A0A7C5SPM4</accession>
<dbReference type="Proteomes" id="UP000886105">
    <property type="component" value="Unassembled WGS sequence"/>
</dbReference>
<name>A0A7C5SPM4_9DEIN</name>
<sequence>MDKLREDGVYYVAQVSEHEGVSYATVELEGELFMYAFSSAERARPLAEAVGGRVHWHPVLTEVFEAFPEELAGLVVDVDLETGEGWLLRTDEVS</sequence>